<organism evidence="1 2">
    <name type="scientific">Hyaloperonospora brassicae</name>
    <name type="common">Brassica downy mildew</name>
    <name type="synonym">Peronospora brassicae</name>
    <dbReference type="NCBI Taxonomy" id="162125"/>
    <lineage>
        <taxon>Eukaryota</taxon>
        <taxon>Sar</taxon>
        <taxon>Stramenopiles</taxon>
        <taxon>Oomycota</taxon>
        <taxon>Peronosporomycetes</taxon>
        <taxon>Peronosporales</taxon>
        <taxon>Peronosporaceae</taxon>
        <taxon>Hyaloperonospora</taxon>
    </lineage>
</organism>
<name>A0AAV0U996_HYABA</name>
<comment type="caution">
    <text evidence="1">The sequence shown here is derived from an EMBL/GenBank/DDBJ whole genome shotgun (WGS) entry which is preliminary data.</text>
</comment>
<gene>
    <name evidence="1" type="ORF">HBR001_LOCUS5812</name>
</gene>
<dbReference type="AlphaFoldDB" id="A0AAV0U996"/>
<evidence type="ECO:0000313" key="1">
    <source>
        <dbReference type="EMBL" id="CAI5733349.1"/>
    </source>
</evidence>
<dbReference type="EMBL" id="CANTFL010001198">
    <property type="protein sequence ID" value="CAI5733349.1"/>
    <property type="molecule type" value="Genomic_DNA"/>
</dbReference>
<evidence type="ECO:0000313" key="2">
    <source>
        <dbReference type="Proteomes" id="UP001162031"/>
    </source>
</evidence>
<accession>A0AAV0U996</accession>
<reference evidence="1" key="1">
    <citation type="submission" date="2022-12" db="EMBL/GenBank/DDBJ databases">
        <authorList>
            <person name="Webb A."/>
        </authorList>
    </citation>
    <scope>NUCLEOTIDE SEQUENCE</scope>
    <source>
        <strain evidence="1">Hp1</strain>
    </source>
</reference>
<protein>
    <recommendedName>
        <fullName evidence="3">DDE-1 domain-containing protein</fullName>
    </recommendedName>
</protein>
<keyword evidence="2" id="KW-1185">Reference proteome</keyword>
<dbReference type="Proteomes" id="UP001162031">
    <property type="component" value="Unassembled WGS sequence"/>
</dbReference>
<sequence>MNSAVFVRWLCHFSDAVPSAAQRPLILVHDGCSSHYNGEIVREESTIDVVMREYNLNGGEGYISRKTAIRLVSTAWTKAIVDNPANAVSGFRACGLWPVSLTQQQRRLKLFQDWRMRQGRRVALLAQVREVVQTEILVLLASSTHARKRCNTIYVNRRLFARWDF</sequence>
<evidence type="ECO:0008006" key="3">
    <source>
        <dbReference type="Google" id="ProtNLM"/>
    </source>
</evidence>
<proteinExistence type="predicted"/>